<reference evidence="3" key="1">
    <citation type="submission" date="2020-11" db="EMBL/GenBank/DDBJ databases">
        <authorList>
            <person name="Tran Van P."/>
        </authorList>
    </citation>
    <scope>NUCLEOTIDE SEQUENCE</scope>
</reference>
<feature type="transmembrane region" description="Helical" evidence="2">
    <location>
        <begin position="290"/>
        <end position="309"/>
    </location>
</feature>
<dbReference type="Proteomes" id="UP000759131">
    <property type="component" value="Unassembled WGS sequence"/>
</dbReference>
<evidence type="ECO:0000256" key="2">
    <source>
        <dbReference type="SAM" id="Phobius"/>
    </source>
</evidence>
<dbReference type="Pfam" id="PF00045">
    <property type="entry name" value="Hemopexin"/>
    <property type="match status" value="1"/>
</dbReference>
<dbReference type="SUPFAM" id="SSF50923">
    <property type="entry name" value="Hemopexin-like domain"/>
    <property type="match status" value="1"/>
</dbReference>
<organism evidence="3">
    <name type="scientific">Medioppia subpectinata</name>
    <dbReference type="NCBI Taxonomy" id="1979941"/>
    <lineage>
        <taxon>Eukaryota</taxon>
        <taxon>Metazoa</taxon>
        <taxon>Ecdysozoa</taxon>
        <taxon>Arthropoda</taxon>
        <taxon>Chelicerata</taxon>
        <taxon>Arachnida</taxon>
        <taxon>Acari</taxon>
        <taxon>Acariformes</taxon>
        <taxon>Sarcoptiformes</taxon>
        <taxon>Oribatida</taxon>
        <taxon>Brachypylina</taxon>
        <taxon>Oppioidea</taxon>
        <taxon>Oppiidae</taxon>
        <taxon>Medioppia</taxon>
    </lineage>
</organism>
<evidence type="ECO:0000256" key="1">
    <source>
        <dbReference type="PROSITE-ProRule" id="PRU01011"/>
    </source>
</evidence>
<dbReference type="OrthoDB" id="10532127at2759"/>
<evidence type="ECO:0000313" key="3">
    <source>
        <dbReference type="EMBL" id="CAD7631403.1"/>
    </source>
</evidence>
<dbReference type="EMBL" id="OC863986">
    <property type="protein sequence ID" value="CAD7631403.1"/>
    <property type="molecule type" value="Genomic_DNA"/>
</dbReference>
<dbReference type="Gene3D" id="2.110.10.10">
    <property type="entry name" value="Hemopexin-like domain"/>
    <property type="match status" value="1"/>
</dbReference>
<sequence>MNVKYRQLRDKDINHDDDLCQKPFTGCAVYSDDGYTYLFKDNYFWRTNPLTINNGIIATAQPVADKWSAVTGGVSIVFTVPESTTNHSMTIFVVGQKWFAYELGAKAQEGTTDGWPGFANLTVTAVFSPKYGASKIYVLHNDNNNYTVYEFVTLTRPKIVGSGFTTVVNDSLMFMDNELMPKTSQMTAGNLKGLIDVKAVITYTTAIIFIGSGKYCIVDLTIKTDHKICKPRAPLTALFGCPLNFGDRLTTTNPNLTTPTTTQLVTETVTPQPVMDMTADPLQGSSSSTATIILIVILIVVSVVVLASVA</sequence>
<accession>A0A7R9Q4Y4</accession>
<protein>
    <submittedName>
        <fullName evidence="3">Uncharacterized protein</fullName>
    </submittedName>
</protein>
<name>A0A7R9Q4Y4_9ACAR</name>
<feature type="non-terminal residue" evidence="3">
    <location>
        <position position="310"/>
    </location>
</feature>
<dbReference type="InterPro" id="IPR018487">
    <property type="entry name" value="Hemopexin-like_repeat"/>
</dbReference>
<dbReference type="AlphaFoldDB" id="A0A7R9Q4Y4"/>
<keyword evidence="4" id="KW-1185">Reference proteome</keyword>
<keyword evidence="2" id="KW-1133">Transmembrane helix</keyword>
<keyword evidence="2" id="KW-0812">Transmembrane</keyword>
<dbReference type="InterPro" id="IPR036375">
    <property type="entry name" value="Hemopexin-like_dom_sf"/>
</dbReference>
<feature type="repeat" description="Hemopexin" evidence="1">
    <location>
        <begin position="21"/>
        <end position="70"/>
    </location>
</feature>
<gene>
    <name evidence="3" type="ORF">OSB1V03_LOCUS11812</name>
</gene>
<keyword evidence="2" id="KW-0472">Membrane</keyword>
<evidence type="ECO:0000313" key="4">
    <source>
        <dbReference type="Proteomes" id="UP000759131"/>
    </source>
</evidence>
<dbReference type="PROSITE" id="PS51642">
    <property type="entry name" value="HEMOPEXIN_2"/>
    <property type="match status" value="1"/>
</dbReference>
<proteinExistence type="predicted"/>
<dbReference type="EMBL" id="CAJPIZ010009411">
    <property type="protein sequence ID" value="CAG2111833.1"/>
    <property type="molecule type" value="Genomic_DNA"/>
</dbReference>